<keyword evidence="1" id="KW-0479">Metal-binding</keyword>
<dbReference type="InterPro" id="IPR050688">
    <property type="entry name" value="Zinc_finger/UBP_domain"/>
</dbReference>
<evidence type="ECO:0000313" key="8">
    <source>
        <dbReference type="EMBL" id="KAB0795486.1"/>
    </source>
</evidence>
<protein>
    <recommendedName>
        <fullName evidence="6">C2H2-type domain-containing protein</fullName>
    </recommendedName>
</protein>
<dbReference type="PROSITE" id="PS50157">
    <property type="entry name" value="ZINC_FINGER_C2H2_2"/>
    <property type="match status" value="5"/>
</dbReference>
<dbReference type="InterPro" id="IPR036236">
    <property type="entry name" value="Znf_C2H2_sf"/>
</dbReference>
<reference evidence="8" key="3">
    <citation type="submission" date="2019-08" db="EMBL/GenBank/DDBJ databases">
        <authorList>
            <consortium name="Photinus pyralis genome working group"/>
            <person name="Fallon T.R."/>
            <person name="Sander Lower S.E."/>
            <person name="Weng J.-K."/>
        </authorList>
    </citation>
    <scope>NUCLEOTIDE SEQUENCE</scope>
    <source>
        <strain evidence="8">1611_PpyrPB1</strain>
        <tissue evidence="8">Whole body</tissue>
    </source>
</reference>
<dbReference type="PANTHER" id="PTHR24403:SF67">
    <property type="entry name" value="FI01116P-RELATED"/>
    <property type="match status" value="1"/>
</dbReference>
<dbReference type="InParanoid" id="A0A1Y1LB35"/>
<dbReference type="GO" id="GO:0008270">
    <property type="term" value="F:zinc ion binding"/>
    <property type="evidence" value="ECO:0007669"/>
    <property type="project" value="UniProtKB-KW"/>
</dbReference>
<feature type="domain" description="C2H2-type" evidence="6">
    <location>
        <begin position="145"/>
        <end position="173"/>
    </location>
</feature>
<organism evidence="7">
    <name type="scientific">Photinus pyralis</name>
    <name type="common">Common eastern firefly</name>
    <name type="synonym">Lampyris pyralis</name>
    <dbReference type="NCBI Taxonomy" id="7054"/>
    <lineage>
        <taxon>Eukaryota</taxon>
        <taxon>Metazoa</taxon>
        <taxon>Ecdysozoa</taxon>
        <taxon>Arthropoda</taxon>
        <taxon>Hexapoda</taxon>
        <taxon>Insecta</taxon>
        <taxon>Pterygota</taxon>
        <taxon>Neoptera</taxon>
        <taxon>Endopterygota</taxon>
        <taxon>Coleoptera</taxon>
        <taxon>Polyphaga</taxon>
        <taxon>Elateriformia</taxon>
        <taxon>Elateroidea</taxon>
        <taxon>Lampyridae</taxon>
        <taxon>Lampyrinae</taxon>
        <taxon>Photinus</taxon>
    </lineage>
</organism>
<evidence type="ECO:0000256" key="3">
    <source>
        <dbReference type="ARBA" id="ARBA00022771"/>
    </source>
</evidence>
<gene>
    <name evidence="8" type="ORF">PPYR_12325</name>
</gene>
<reference evidence="8 9" key="2">
    <citation type="journal article" date="2018" name="Elife">
        <title>Firefly genomes illuminate parallel origins of bioluminescence in beetles.</title>
        <authorList>
            <person name="Fallon T.R."/>
            <person name="Lower S.E."/>
            <person name="Chang C.H."/>
            <person name="Bessho-Uehara M."/>
            <person name="Martin G.J."/>
            <person name="Bewick A.J."/>
            <person name="Behringer M."/>
            <person name="Debat H.J."/>
            <person name="Wong I."/>
            <person name="Day J.C."/>
            <person name="Suvorov A."/>
            <person name="Silva C.J."/>
            <person name="Stanger-Hall K.F."/>
            <person name="Hall D.W."/>
            <person name="Schmitz R.J."/>
            <person name="Nelson D.R."/>
            <person name="Lewis S.M."/>
            <person name="Shigenobu S."/>
            <person name="Bybee S.M."/>
            <person name="Larracuente A.M."/>
            <person name="Oba Y."/>
            <person name="Weng J.K."/>
        </authorList>
    </citation>
    <scope>NUCLEOTIDE SEQUENCE [LARGE SCALE GENOMIC DNA]</scope>
    <source>
        <strain evidence="8">1611_PpyrPB1</strain>
        <tissue evidence="8">Whole body</tissue>
    </source>
</reference>
<reference evidence="7" key="1">
    <citation type="journal article" date="2016" name="Sci. Rep.">
        <title>Molecular characterization of firefly nuptial gifts: a multi-omics approach sheds light on postcopulatory sexual selection.</title>
        <authorList>
            <person name="Al-Wathiqui N."/>
            <person name="Fallon T.R."/>
            <person name="South A."/>
            <person name="Weng J.K."/>
            <person name="Lewis S.M."/>
        </authorList>
    </citation>
    <scope>NUCLEOTIDE SEQUENCE</scope>
</reference>
<evidence type="ECO:0000256" key="2">
    <source>
        <dbReference type="ARBA" id="ARBA00022737"/>
    </source>
</evidence>
<name>A0A1Y1LB35_PHOPY</name>
<dbReference type="Pfam" id="PF13909">
    <property type="entry name" value="zf-H2C2_5"/>
    <property type="match status" value="2"/>
</dbReference>
<feature type="domain" description="C2H2-type" evidence="6">
    <location>
        <begin position="410"/>
        <end position="438"/>
    </location>
</feature>
<evidence type="ECO:0000259" key="6">
    <source>
        <dbReference type="PROSITE" id="PS50157"/>
    </source>
</evidence>
<dbReference type="Gene3D" id="3.30.160.60">
    <property type="entry name" value="Classic Zinc Finger"/>
    <property type="match status" value="6"/>
</dbReference>
<feature type="domain" description="C2H2-type" evidence="6">
    <location>
        <begin position="550"/>
        <end position="578"/>
    </location>
</feature>
<feature type="domain" description="C2H2-type" evidence="6">
    <location>
        <begin position="308"/>
        <end position="336"/>
    </location>
</feature>
<dbReference type="InterPro" id="IPR013087">
    <property type="entry name" value="Znf_C2H2_type"/>
</dbReference>
<dbReference type="AlphaFoldDB" id="A0A1Y1LB35"/>
<dbReference type="GO" id="GO:0045944">
    <property type="term" value="P:positive regulation of transcription by RNA polymerase II"/>
    <property type="evidence" value="ECO:0007669"/>
    <property type="project" value="TreeGrafter"/>
</dbReference>
<sequence length="594" mass="68870">MLPERVGFLSGEVDILIESVTPEYETELTLFLSKQVLLTNEVPKNVLDGNTNLALLTQSLQKSSSTAQSEKATQGLLAAKKELKRLRKFVCSQCGYVTRLRSGYLDHVKQCDLSQNFQCEHCDFRAKSKSGLFIHINGCHSLCQYKCDLCDFTTKWKTSLQPHFCKLHASEKPSFTTERRGGTVQLDTQSLGKFVCSPCGYATNLKRSYFDHIKHCDLLKIFQCKFCKYKCRSKPSLMVHINGRHKLCQFSCKVCDFTTSWKNSLREHFIRKHGTHKYVYDIVKGAQLSSGRLNLKRSAIKPNNHRPFQCAQCNYSTKSKYYLRTHMHTSHGAHQYECDLCPFTTKWKSSIRLHINSSHGANAVPRVTSRIRLANKDRNEQFYCAHCNYKTVLKTSLSIHVHGRHGLNHYRCEQCNFTTKWKSSLKSHLSKVHGITKRDDTQLIKCELCDFKSGSTAALLKHISRYHHLRKYACKQCKFTTNWKSSLNEHARRRHGTLKPSFTYKVTEENIDTVVSKKQTEFQCAHCEYKSKHRGCLVTHLNGRHSLRRHKCELCTFETRWENSLKEHTRRVHSEKKARVRPKANLVRHFNSKH</sequence>
<dbReference type="SMART" id="SM00355">
    <property type="entry name" value="ZnF_C2H2"/>
    <property type="match status" value="14"/>
</dbReference>
<dbReference type="PANTHER" id="PTHR24403">
    <property type="entry name" value="ZINC FINGER PROTEIN"/>
    <property type="match status" value="1"/>
</dbReference>
<feature type="domain" description="C2H2-type" evidence="6">
    <location>
        <begin position="472"/>
        <end position="500"/>
    </location>
</feature>
<dbReference type="GO" id="GO:0005634">
    <property type="term" value="C:nucleus"/>
    <property type="evidence" value="ECO:0007669"/>
    <property type="project" value="TreeGrafter"/>
</dbReference>
<dbReference type="Proteomes" id="UP000327044">
    <property type="component" value="Unassembled WGS sequence"/>
</dbReference>
<dbReference type="EMBL" id="VVIM01000008">
    <property type="protein sequence ID" value="KAB0795486.1"/>
    <property type="molecule type" value="Genomic_DNA"/>
</dbReference>
<evidence type="ECO:0000313" key="9">
    <source>
        <dbReference type="Proteomes" id="UP000327044"/>
    </source>
</evidence>
<keyword evidence="4" id="KW-0862">Zinc</keyword>
<evidence type="ECO:0000256" key="4">
    <source>
        <dbReference type="ARBA" id="ARBA00022833"/>
    </source>
</evidence>
<dbReference type="SUPFAM" id="SSF57667">
    <property type="entry name" value="beta-beta-alpha zinc fingers"/>
    <property type="match status" value="3"/>
</dbReference>
<proteinExistence type="predicted"/>
<keyword evidence="9" id="KW-1185">Reference proteome</keyword>
<evidence type="ECO:0000313" key="7">
    <source>
        <dbReference type="EMBL" id="JAV70833.1"/>
    </source>
</evidence>
<evidence type="ECO:0000256" key="5">
    <source>
        <dbReference type="PROSITE-ProRule" id="PRU00042"/>
    </source>
</evidence>
<keyword evidence="2" id="KW-0677">Repeat</keyword>
<keyword evidence="3 5" id="KW-0863">Zinc-finger</keyword>
<evidence type="ECO:0000256" key="1">
    <source>
        <dbReference type="ARBA" id="ARBA00022723"/>
    </source>
</evidence>
<dbReference type="EMBL" id="GEZM01060895">
    <property type="protein sequence ID" value="JAV70833.1"/>
    <property type="molecule type" value="Transcribed_RNA"/>
</dbReference>
<dbReference type="PROSITE" id="PS00028">
    <property type="entry name" value="ZINC_FINGER_C2H2_1"/>
    <property type="match status" value="1"/>
</dbReference>
<accession>A0A1Y1LB35</accession>